<gene>
    <name evidence="2" type="ORF">HMPREF0539_0906</name>
</gene>
<dbReference type="Gene3D" id="3.40.50.150">
    <property type="entry name" value="Vaccinia Virus protein VP39"/>
    <property type="match status" value="1"/>
</dbReference>
<dbReference type="AlphaFoldDB" id="C2JVH2"/>
<proteinExistence type="predicted"/>
<protein>
    <recommendedName>
        <fullName evidence="1">DNA methylase adenine-specific domain-containing protein</fullName>
    </recommendedName>
</protein>
<evidence type="ECO:0000313" key="2">
    <source>
        <dbReference type="EMBL" id="EEN80941.1"/>
    </source>
</evidence>
<dbReference type="RefSeq" id="WP_005688532.1">
    <property type="nucleotide sequence ID" value="NZ_GG692960.1"/>
</dbReference>
<evidence type="ECO:0000313" key="3">
    <source>
        <dbReference type="Proteomes" id="UP000004525"/>
    </source>
</evidence>
<keyword evidence="3" id="KW-1185">Reference proteome</keyword>
<evidence type="ECO:0000259" key="1">
    <source>
        <dbReference type="Pfam" id="PF02384"/>
    </source>
</evidence>
<comment type="caution">
    <text evidence="2">The sequence shown here is derived from an EMBL/GenBank/DDBJ whole genome shotgun (WGS) entry which is preliminary data.</text>
</comment>
<dbReference type="Pfam" id="PF02384">
    <property type="entry name" value="N6_Mtase"/>
    <property type="match status" value="1"/>
</dbReference>
<name>C2JVH2_LACRM</name>
<organism evidence="2 3">
    <name type="scientific">Lacticaseibacillus rhamnosus (strain LMS2-1)</name>
    <dbReference type="NCBI Taxonomy" id="525361"/>
    <lineage>
        <taxon>Bacteria</taxon>
        <taxon>Bacillati</taxon>
        <taxon>Bacillota</taxon>
        <taxon>Bacilli</taxon>
        <taxon>Lactobacillales</taxon>
        <taxon>Lactobacillaceae</taxon>
        <taxon>Lacticaseibacillus</taxon>
    </lineage>
</organism>
<feature type="domain" description="DNA methylase adenine-specific" evidence="1">
    <location>
        <begin position="59"/>
        <end position="168"/>
    </location>
</feature>
<dbReference type="GO" id="GO:0003677">
    <property type="term" value="F:DNA binding"/>
    <property type="evidence" value="ECO:0007669"/>
    <property type="project" value="InterPro"/>
</dbReference>
<dbReference type="InterPro" id="IPR029063">
    <property type="entry name" value="SAM-dependent_MTases_sf"/>
</dbReference>
<dbReference type="InterPro" id="IPR003356">
    <property type="entry name" value="DNA_methylase_A-5"/>
</dbReference>
<dbReference type="GO" id="GO:0008170">
    <property type="term" value="F:N-methyltransferase activity"/>
    <property type="evidence" value="ECO:0007669"/>
    <property type="project" value="InterPro"/>
</dbReference>
<sequence length="238" mass="27811">MTKKIVFTADIVHKLLGVREAQQAPAALMKIVMDQQRRNELFKQFLDVSTDVSHDWFSEYFMSVQADRKDKKQDFTPESISMLVNMLVGSNDSSEYYEVAAGTGSMMIQRWQQDRLKHKPWDYRPSMYFYHLEELGDSTLPFLIFNCAIRGMNATIVHGDSLTRAARQVYFIQNDEDDYLHFSTVNVMPHSKDVEQEFDIRQWLEPEQNHIESTEIPARYNEAIQKLAAGKEDKLEEK</sequence>
<dbReference type="SUPFAM" id="SSF53335">
    <property type="entry name" value="S-adenosyl-L-methionine-dependent methyltransferases"/>
    <property type="match status" value="1"/>
</dbReference>
<dbReference type="Proteomes" id="UP000004525">
    <property type="component" value="Unassembled WGS sequence"/>
</dbReference>
<dbReference type="EMBL" id="ACIZ01000041">
    <property type="protein sequence ID" value="EEN80941.1"/>
    <property type="molecule type" value="Genomic_DNA"/>
</dbReference>
<dbReference type="HOGENOM" id="CLU_064056_0_0_9"/>
<reference evidence="2" key="1">
    <citation type="submission" date="2009-01" db="EMBL/GenBank/DDBJ databases">
        <authorList>
            <person name="Qin X."/>
            <person name="Bachman B."/>
            <person name="Battles P."/>
            <person name="Bell A."/>
            <person name="Bess C."/>
            <person name="Bickham C."/>
            <person name="Chaboub L."/>
            <person name="Chen D."/>
            <person name="Coyle M."/>
            <person name="Deiros D.R."/>
            <person name="Dinh H."/>
            <person name="Forbes L."/>
            <person name="Fowler G."/>
            <person name="Francisco L."/>
            <person name="Fu Q."/>
            <person name="Gubbala S."/>
            <person name="Hale W."/>
            <person name="Han Y."/>
            <person name="Hemphill L."/>
            <person name="Highlander S.K."/>
            <person name="Hirani K."/>
            <person name="Hogues M."/>
            <person name="Jackson L."/>
            <person name="Jakkamsetti A."/>
            <person name="Javaid M."/>
            <person name="Jiang H."/>
            <person name="Korchina V."/>
            <person name="Kovar C."/>
            <person name="Lara F."/>
            <person name="Lee S."/>
            <person name="Mata R."/>
            <person name="Mathew T."/>
            <person name="Moen C."/>
            <person name="Morales K."/>
            <person name="Munidasa M."/>
            <person name="Nazareth L."/>
            <person name="Ngo R."/>
            <person name="Nguyen L."/>
            <person name="Okwuonu G."/>
            <person name="Ongeri F."/>
            <person name="Patil S."/>
            <person name="Petrosino J."/>
            <person name="Pham C."/>
            <person name="Pham P."/>
            <person name="Pu L.-L."/>
            <person name="Puazo M."/>
            <person name="Raj R."/>
            <person name="Reid J."/>
            <person name="Rouhana J."/>
            <person name="Saada N."/>
            <person name="Shang Y."/>
            <person name="Simmons D."/>
            <person name="Thornton R."/>
            <person name="Warren J."/>
            <person name="Weissenberger G."/>
            <person name="Zhang J."/>
            <person name="Zhang L."/>
            <person name="Zhou C."/>
            <person name="Zhu D."/>
            <person name="Muzny D."/>
            <person name="Worley K."/>
            <person name="Gibbs R."/>
        </authorList>
    </citation>
    <scope>NUCLEOTIDE SEQUENCE [LARGE SCALE GENOMIC DNA]</scope>
    <source>
        <strain evidence="2">LMS2-1</strain>
    </source>
</reference>
<accession>C2JVH2</accession>